<dbReference type="AlphaFoldDB" id="K0YWK1"/>
<organism evidence="1 2">
    <name type="scientific">Schaalia turicensis ACS-279-V-Col4</name>
    <dbReference type="NCBI Taxonomy" id="883077"/>
    <lineage>
        <taxon>Bacteria</taxon>
        <taxon>Bacillati</taxon>
        <taxon>Actinomycetota</taxon>
        <taxon>Actinomycetes</taxon>
        <taxon>Actinomycetales</taxon>
        <taxon>Actinomycetaceae</taxon>
        <taxon>Schaalia</taxon>
    </lineage>
</organism>
<keyword evidence="2" id="KW-1185">Reference proteome</keyword>
<dbReference type="HOGENOM" id="CLU_3354099_0_0_11"/>
<proteinExistence type="predicted"/>
<name>K0YWK1_9ACTO</name>
<sequence length="36" mass="4024">MPLGVLLDLVECHWQHTQPGRNSAEPSIDDIIPVEI</sequence>
<dbReference type="EMBL" id="AGWQ01000002">
    <property type="protein sequence ID" value="EJZ88247.1"/>
    <property type="molecule type" value="Genomic_DNA"/>
</dbReference>
<dbReference type="STRING" id="883077.HMPREF9241_00108"/>
<evidence type="ECO:0000313" key="2">
    <source>
        <dbReference type="Proteomes" id="UP000003994"/>
    </source>
</evidence>
<comment type="caution">
    <text evidence="1">The sequence shown here is derived from an EMBL/GenBank/DDBJ whole genome shotgun (WGS) entry which is preliminary data.</text>
</comment>
<evidence type="ECO:0000313" key="1">
    <source>
        <dbReference type="EMBL" id="EJZ88247.1"/>
    </source>
</evidence>
<reference evidence="1 2" key="1">
    <citation type="submission" date="2012-07" db="EMBL/GenBank/DDBJ databases">
        <title>The Genome Sequence of Actinomyces turicensis ACS-279-V-COL4.</title>
        <authorList>
            <consortium name="The Broad Institute Genome Sequencing Platform"/>
            <person name="Earl A."/>
            <person name="Ward D."/>
            <person name="Feldgarden M."/>
            <person name="Gevers D."/>
            <person name="Saerens B."/>
            <person name="Vaneechoutte M."/>
            <person name="Walker B."/>
            <person name="Young S.K."/>
            <person name="Zeng Q."/>
            <person name="Gargeya S."/>
            <person name="Fitzgerald M."/>
            <person name="Haas B."/>
            <person name="Abouelleil A."/>
            <person name="Alvarado L."/>
            <person name="Arachchi H.M."/>
            <person name="Berlin A."/>
            <person name="Chapman S.B."/>
            <person name="Goldberg J."/>
            <person name="Griggs A."/>
            <person name="Gujja S."/>
            <person name="Hansen M."/>
            <person name="Howarth C."/>
            <person name="Imamovic A."/>
            <person name="Larimer J."/>
            <person name="McCowen C."/>
            <person name="Montmayeur A."/>
            <person name="Murphy C."/>
            <person name="Neiman D."/>
            <person name="Pearson M."/>
            <person name="Priest M."/>
            <person name="Roberts A."/>
            <person name="Saif S."/>
            <person name="Shea T."/>
            <person name="Sisk P."/>
            <person name="Sykes S."/>
            <person name="Wortman J."/>
            <person name="Nusbaum C."/>
            <person name="Birren B."/>
        </authorList>
    </citation>
    <scope>NUCLEOTIDE SEQUENCE [LARGE SCALE GENOMIC DNA]</scope>
    <source>
        <strain evidence="1 2">ACS-279-V-Col4</strain>
    </source>
</reference>
<accession>K0YWK1</accession>
<protein>
    <submittedName>
        <fullName evidence="1">Uncharacterized protein</fullName>
    </submittedName>
</protein>
<gene>
    <name evidence="1" type="ORF">HMPREF9241_00108</name>
</gene>
<dbReference type="Proteomes" id="UP000003994">
    <property type="component" value="Unassembled WGS sequence"/>
</dbReference>